<keyword evidence="1" id="KW-0472">Membrane</keyword>
<accession>A0A976N202</accession>
<keyword evidence="1" id="KW-0812">Transmembrane</keyword>
<evidence type="ECO:0000256" key="1">
    <source>
        <dbReference type="SAM" id="Phobius"/>
    </source>
</evidence>
<reference evidence="2" key="1">
    <citation type="submission" date="2022-02" db="EMBL/GenBank/DDBJ databases">
        <title>Towards deciphering the DNA virus diversity associated with rodent species in the families Cricetidae and Heteromyidae.</title>
        <authorList>
            <person name="Lund M."/>
            <person name="Larsen B.B."/>
            <person name="Gryseels S."/>
            <person name="Kraberger S."/>
            <person name="Rowsey D.M."/>
            <person name="Steger L."/>
            <person name="Yule K.M."/>
            <person name="Upham N.S."/>
            <person name="Worobey M."/>
            <person name="Van Doorslaer K."/>
            <person name="Varsani A."/>
        </authorList>
    </citation>
    <scope>NUCLEOTIDE SEQUENCE</scope>
    <source>
        <strain evidence="2">UA06Rod_12</strain>
    </source>
</reference>
<keyword evidence="1" id="KW-1133">Transmembrane helix</keyword>
<protein>
    <submittedName>
        <fullName evidence="2">Uncharacterized protein</fullName>
    </submittedName>
</protein>
<dbReference type="EMBL" id="OM869591">
    <property type="protein sequence ID" value="UPW41406.1"/>
    <property type="molecule type" value="Genomic_DNA"/>
</dbReference>
<evidence type="ECO:0000313" key="2">
    <source>
        <dbReference type="EMBL" id="UPW41406.1"/>
    </source>
</evidence>
<name>A0A976N202_9VIRU</name>
<proteinExistence type="predicted"/>
<feature type="transmembrane region" description="Helical" evidence="1">
    <location>
        <begin position="20"/>
        <end position="41"/>
    </location>
</feature>
<organism evidence="2">
    <name type="scientific">Dipodfec virus UA06Rod_12</name>
    <dbReference type="NCBI Taxonomy" id="2929316"/>
    <lineage>
        <taxon>Viruses</taxon>
        <taxon>Monodnaviria</taxon>
        <taxon>Sangervirae</taxon>
        <taxon>Phixviricota</taxon>
        <taxon>Malgrandaviricetes</taxon>
        <taxon>Petitvirales</taxon>
        <taxon>Microviridae</taxon>
    </lineage>
</organism>
<sequence>MSINVYYIMEEELRKLLKLFRYLLICLLSVLVLVGLFMLVVRLSY</sequence>